<feature type="region of interest" description="Disordered" evidence="2">
    <location>
        <begin position="129"/>
        <end position="164"/>
    </location>
</feature>
<dbReference type="InterPro" id="IPR052225">
    <property type="entry name" value="Ser/Arg_repetitive_matrix"/>
</dbReference>
<dbReference type="InterPro" id="IPR036483">
    <property type="entry name" value="PWI_dom_sf"/>
</dbReference>
<dbReference type="SUPFAM" id="SSF101233">
    <property type="entry name" value="PWI domain"/>
    <property type="match status" value="1"/>
</dbReference>
<dbReference type="Gene3D" id="1.20.1390.10">
    <property type="entry name" value="PWI domain"/>
    <property type="match status" value="1"/>
</dbReference>
<dbReference type="InterPro" id="IPR002483">
    <property type="entry name" value="PWI_dom"/>
</dbReference>
<dbReference type="OrthoDB" id="163257at2759"/>
<keyword evidence="1" id="KW-0507">mRNA processing</keyword>
<dbReference type="EMBL" id="CAJPDR010000194">
    <property type="protein sequence ID" value="CAF9924719.1"/>
    <property type="molecule type" value="Genomic_DNA"/>
</dbReference>
<sequence length="395" mass="43400">MASSVDAKLLKLTKFPAEFSQKVDMQKVNVEVMKKWIAGKISDILGNEDDVVIELCFNLLEGSRNPDIKVLQIQLTGFLDKDTAKFCKELWLLCLSAQSNPQGVPKELLEAKKLELIQEKVGSMLRKLPKRHNAAKNKNDSEIATSITSGNERGANEEAAAGAEATEEGIVISIGGRHEIQGLHLPDAEAHHLAFVVFHPNVRLIRTFRLVEVVAGQMTGDAGRHPTRCLDLRLHHVEDTKTTILQDHAIVTLQADLEVLRAGAIAEIEIRELGDVVIIEQDPTHPQIPLAHVPPDEVEKDAPPPCYLVAPHQLQEADILAEDGIRHQHRALTQQAGTEDLRAEPKIHLPMTVITEGVAHALIIERDQEIILTGVAAPVAASVAAKTDFLLLLHH</sequence>
<dbReference type="AlphaFoldDB" id="A0A8H3FJS0"/>
<accession>A0A8H3FJS0</accession>
<dbReference type="PANTHER" id="PTHR23148:SF0">
    <property type="entry name" value="SERINE_ARGININE REPETITIVE MATRIX PROTEIN 1"/>
    <property type="match status" value="1"/>
</dbReference>
<evidence type="ECO:0000256" key="2">
    <source>
        <dbReference type="SAM" id="MobiDB-lite"/>
    </source>
</evidence>
<feature type="domain" description="PWI" evidence="3">
    <location>
        <begin position="12"/>
        <end position="111"/>
    </location>
</feature>
<dbReference type="Pfam" id="PF01480">
    <property type="entry name" value="PWI"/>
    <property type="match status" value="1"/>
</dbReference>
<evidence type="ECO:0000259" key="3">
    <source>
        <dbReference type="PROSITE" id="PS51025"/>
    </source>
</evidence>
<gene>
    <name evidence="4" type="ORF">ALECFALPRED_002819</name>
</gene>
<dbReference type="Proteomes" id="UP000664203">
    <property type="component" value="Unassembled WGS sequence"/>
</dbReference>
<dbReference type="PROSITE" id="PS51025">
    <property type="entry name" value="PWI"/>
    <property type="match status" value="1"/>
</dbReference>
<dbReference type="GO" id="GO:0003723">
    <property type="term" value="F:RNA binding"/>
    <property type="evidence" value="ECO:0007669"/>
    <property type="project" value="TreeGrafter"/>
</dbReference>
<name>A0A8H3FJS0_9LECA</name>
<keyword evidence="5" id="KW-1185">Reference proteome</keyword>
<reference evidence="4" key="1">
    <citation type="submission" date="2021-03" db="EMBL/GenBank/DDBJ databases">
        <authorList>
            <person name="Tagirdzhanova G."/>
        </authorList>
    </citation>
    <scope>NUCLEOTIDE SEQUENCE</scope>
</reference>
<evidence type="ECO:0000256" key="1">
    <source>
        <dbReference type="ARBA" id="ARBA00022664"/>
    </source>
</evidence>
<dbReference type="GO" id="GO:0005681">
    <property type="term" value="C:spliceosomal complex"/>
    <property type="evidence" value="ECO:0007669"/>
    <property type="project" value="TreeGrafter"/>
</dbReference>
<dbReference type="GO" id="GO:0048024">
    <property type="term" value="P:regulation of mRNA splicing, via spliceosome"/>
    <property type="evidence" value="ECO:0007669"/>
    <property type="project" value="TreeGrafter"/>
</dbReference>
<dbReference type="GO" id="GO:0006397">
    <property type="term" value="P:mRNA processing"/>
    <property type="evidence" value="ECO:0007669"/>
    <property type="project" value="UniProtKB-KW"/>
</dbReference>
<evidence type="ECO:0000313" key="4">
    <source>
        <dbReference type="EMBL" id="CAF9924719.1"/>
    </source>
</evidence>
<proteinExistence type="predicted"/>
<dbReference type="PANTHER" id="PTHR23148">
    <property type="entry name" value="SERINE/ARGININE REGULATED NUCLEAR MATRIX PROTEIN"/>
    <property type="match status" value="1"/>
</dbReference>
<comment type="caution">
    <text evidence="4">The sequence shown here is derived from an EMBL/GenBank/DDBJ whole genome shotgun (WGS) entry which is preliminary data.</text>
</comment>
<dbReference type="SMART" id="SM00311">
    <property type="entry name" value="PWI"/>
    <property type="match status" value="1"/>
</dbReference>
<protein>
    <recommendedName>
        <fullName evidence="3">PWI domain-containing protein</fullName>
    </recommendedName>
</protein>
<feature type="compositionally biased region" description="Low complexity" evidence="2">
    <location>
        <begin position="150"/>
        <end position="164"/>
    </location>
</feature>
<evidence type="ECO:0000313" key="5">
    <source>
        <dbReference type="Proteomes" id="UP000664203"/>
    </source>
</evidence>
<organism evidence="4 5">
    <name type="scientific">Alectoria fallacina</name>
    <dbReference type="NCBI Taxonomy" id="1903189"/>
    <lineage>
        <taxon>Eukaryota</taxon>
        <taxon>Fungi</taxon>
        <taxon>Dikarya</taxon>
        <taxon>Ascomycota</taxon>
        <taxon>Pezizomycotina</taxon>
        <taxon>Lecanoromycetes</taxon>
        <taxon>OSLEUM clade</taxon>
        <taxon>Lecanoromycetidae</taxon>
        <taxon>Lecanorales</taxon>
        <taxon>Lecanorineae</taxon>
        <taxon>Parmeliaceae</taxon>
        <taxon>Alectoria</taxon>
    </lineage>
</organism>